<dbReference type="AlphaFoldDB" id="A0A2K4ZLD8"/>
<sequence>MKKENAYLTVEAALVFPIVISVILLIVYMLIFQYDRCLLEQDLGAMALWGSRVETSSGVSMEELTRQRMAAMYRDKYAAWKITVLDASLERNCFSVKGAGQLTFPLPGWNFWSRRNVWDTHADYSYNRMSPVTFVRLCHRFLKGEDEGEGDE</sequence>
<evidence type="ECO:0000313" key="2">
    <source>
        <dbReference type="EMBL" id="SOY31299.1"/>
    </source>
</evidence>
<reference evidence="2 3" key="1">
    <citation type="submission" date="2018-01" db="EMBL/GenBank/DDBJ databases">
        <authorList>
            <person name="Gaut B.S."/>
            <person name="Morton B.R."/>
            <person name="Clegg M.T."/>
            <person name="Duvall M.R."/>
        </authorList>
    </citation>
    <scope>NUCLEOTIDE SEQUENCE [LARGE SCALE GENOMIC DNA]</scope>
    <source>
        <strain evidence="2">GP69</strain>
    </source>
</reference>
<keyword evidence="1" id="KW-0812">Transmembrane</keyword>
<evidence type="ECO:0000313" key="3">
    <source>
        <dbReference type="Proteomes" id="UP000236311"/>
    </source>
</evidence>
<dbReference type="EMBL" id="OFSM01000024">
    <property type="protein sequence ID" value="SOY31299.1"/>
    <property type="molecule type" value="Genomic_DNA"/>
</dbReference>
<dbReference type="OrthoDB" id="2005420at2"/>
<feature type="transmembrane region" description="Helical" evidence="1">
    <location>
        <begin position="12"/>
        <end position="31"/>
    </location>
</feature>
<evidence type="ECO:0000256" key="1">
    <source>
        <dbReference type="SAM" id="Phobius"/>
    </source>
</evidence>
<name>A0A2K4ZLD8_9FIRM</name>
<dbReference type="Proteomes" id="UP000236311">
    <property type="component" value="Unassembled WGS sequence"/>
</dbReference>
<dbReference type="RefSeq" id="WP_103241302.1">
    <property type="nucleotide sequence ID" value="NZ_CANRXC010000045.1"/>
</dbReference>
<keyword evidence="1" id="KW-1133">Transmembrane helix</keyword>
<keyword evidence="3" id="KW-1185">Reference proteome</keyword>
<proteinExistence type="predicted"/>
<organism evidence="2 3">
    <name type="scientific">Acetatifactor muris</name>
    <dbReference type="NCBI Taxonomy" id="879566"/>
    <lineage>
        <taxon>Bacteria</taxon>
        <taxon>Bacillati</taxon>
        <taxon>Bacillota</taxon>
        <taxon>Clostridia</taxon>
        <taxon>Lachnospirales</taxon>
        <taxon>Lachnospiraceae</taxon>
        <taxon>Acetatifactor</taxon>
    </lineage>
</organism>
<keyword evidence="1" id="KW-0472">Membrane</keyword>
<accession>A0A2K4ZLD8</accession>
<protein>
    <recommendedName>
        <fullName evidence="4">TadE-like protein</fullName>
    </recommendedName>
</protein>
<evidence type="ECO:0008006" key="4">
    <source>
        <dbReference type="Google" id="ProtNLM"/>
    </source>
</evidence>
<gene>
    <name evidence="2" type="ORF">AMURIS_04036</name>
</gene>